<dbReference type="InterPro" id="IPR036691">
    <property type="entry name" value="Endo/exonu/phosph_ase_sf"/>
</dbReference>
<dbReference type="RefSeq" id="XP_071928244.1">
    <property type="nucleotide sequence ID" value="XM_072072143.1"/>
</dbReference>
<evidence type="ECO:0000256" key="1">
    <source>
        <dbReference type="SAM" id="MobiDB-lite"/>
    </source>
</evidence>
<proteinExistence type="predicted"/>
<name>A0ABM4W8Y4_COFAR</name>
<evidence type="ECO:0000313" key="4">
    <source>
        <dbReference type="RefSeq" id="XP_071928244.1"/>
    </source>
</evidence>
<dbReference type="PANTHER" id="PTHR35218:SF9">
    <property type="entry name" value="ENDONUCLEASE_EXONUCLEASE_PHOSPHATASE DOMAIN-CONTAINING PROTEIN"/>
    <property type="match status" value="1"/>
</dbReference>
<feature type="region of interest" description="Disordered" evidence="1">
    <location>
        <begin position="1"/>
        <end position="21"/>
    </location>
</feature>
<dbReference type="Gene3D" id="3.60.10.10">
    <property type="entry name" value="Endonuclease/exonuclease/phosphatase"/>
    <property type="match status" value="1"/>
</dbReference>
<reference evidence="4" key="1">
    <citation type="submission" date="2025-08" db="UniProtKB">
        <authorList>
            <consortium name="RefSeq"/>
        </authorList>
    </citation>
    <scope>IDENTIFICATION</scope>
    <source>
        <tissue evidence="4">Leaves</tissue>
    </source>
</reference>
<keyword evidence="3" id="KW-1185">Reference proteome</keyword>
<feature type="domain" description="Endonuclease/exonuclease/phosphatase" evidence="2">
    <location>
        <begin position="136"/>
        <end position="355"/>
    </location>
</feature>
<dbReference type="GeneID" id="140021383"/>
<sequence>MGRPTASPAPPAPPKNPLEGNMDRDMELAYLLQPPIEVVLERLSPYPLPLRLFAVKESVVVLPPPRDLTGFRLFINSFPSPKPGSLDFEVEIQPRYYRNGKRVLASCTPNLAERRLPQSPLLPLHPSLEEMKLLMWNVRGAGSSAFRDHLLQHINTHKPGIVLVVETRLSGSRVVEVCESLSFTNFRIQDANTFKGGLWLLWNGAEVNVEPISSNFQVIHANIKVSPNTSPWLLSCIYASPKLEERLLLWEHLKNLSSLNNLPWMCIGDFNELLPQQDKLGGNPINRSRASAFCSVIEACNLLDMGFVGPRFTWVCKKNNSFIYERLDRAFCDPLWRNLFPKASIQHLARTRSDHCPLIVNLYPQPPNLSIKPFRLEKFWLSHPSFPDIIRNNWSSPPTPVTESIKCFTEATRVWSRVSFENIFHKKKKILNRLVGIQKSLQYHPSVFLSTLESSLTAQLEDTLRMEKDLWLLKSRTDHLIWDDLNVKFLQTTTIVQRKTNRILAIRDLVGNWITEDLAIKRHIQSFFTNLFTSDFVEVSL</sequence>
<gene>
    <name evidence="4" type="primary">LOC140021383</name>
</gene>
<dbReference type="PANTHER" id="PTHR35218">
    <property type="entry name" value="RNASE H DOMAIN-CONTAINING PROTEIN"/>
    <property type="match status" value="1"/>
</dbReference>
<evidence type="ECO:0000313" key="3">
    <source>
        <dbReference type="Proteomes" id="UP001652660"/>
    </source>
</evidence>
<dbReference type="SUPFAM" id="SSF56219">
    <property type="entry name" value="DNase I-like"/>
    <property type="match status" value="1"/>
</dbReference>
<evidence type="ECO:0000259" key="2">
    <source>
        <dbReference type="Pfam" id="PF03372"/>
    </source>
</evidence>
<feature type="compositionally biased region" description="Pro residues" evidence="1">
    <location>
        <begin position="7"/>
        <end position="16"/>
    </location>
</feature>
<dbReference type="InterPro" id="IPR005135">
    <property type="entry name" value="Endo/exonuclease/phosphatase"/>
</dbReference>
<dbReference type="Pfam" id="PF03372">
    <property type="entry name" value="Exo_endo_phos"/>
    <property type="match status" value="1"/>
</dbReference>
<dbReference type="Proteomes" id="UP001652660">
    <property type="component" value="Chromosome 11e"/>
</dbReference>
<accession>A0ABM4W8Y4</accession>
<organism evidence="3 4">
    <name type="scientific">Coffea arabica</name>
    <name type="common">Arabian coffee</name>
    <dbReference type="NCBI Taxonomy" id="13443"/>
    <lineage>
        <taxon>Eukaryota</taxon>
        <taxon>Viridiplantae</taxon>
        <taxon>Streptophyta</taxon>
        <taxon>Embryophyta</taxon>
        <taxon>Tracheophyta</taxon>
        <taxon>Spermatophyta</taxon>
        <taxon>Magnoliopsida</taxon>
        <taxon>eudicotyledons</taxon>
        <taxon>Gunneridae</taxon>
        <taxon>Pentapetalae</taxon>
        <taxon>asterids</taxon>
        <taxon>lamiids</taxon>
        <taxon>Gentianales</taxon>
        <taxon>Rubiaceae</taxon>
        <taxon>Ixoroideae</taxon>
        <taxon>Gardenieae complex</taxon>
        <taxon>Bertiereae - Coffeeae clade</taxon>
        <taxon>Coffeeae</taxon>
        <taxon>Coffea</taxon>
    </lineage>
</organism>
<protein>
    <recommendedName>
        <fullName evidence="2">Endonuclease/exonuclease/phosphatase domain-containing protein</fullName>
    </recommendedName>
</protein>